<dbReference type="RefSeq" id="XP_002488446.1">
    <property type="nucleotide sequence ID" value="XM_002488401.1"/>
</dbReference>
<dbReference type="InParanoid" id="B8MUM2"/>
<dbReference type="EMBL" id="EQ962661">
    <property type="protein sequence ID" value="EED11690.1"/>
    <property type="molecule type" value="Genomic_DNA"/>
</dbReference>
<dbReference type="HOGENOM" id="CLU_1876826_0_0_1"/>
<evidence type="ECO:0000313" key="1">
    <source>
        <dbReference type="EMBL" id="EED11690.1"/>
    </source>
</evidence>
<dbReference type="OrthoDB" id="4194786at2759"/>
<name>B8MUM2_TALSN</name>
<dbReference type="OMA" id="DTSACNE"/>
<dbReference type="Proteomes" id="UP000001745">
    <property type="component" value="Unassembled WGS sequence"/>
</dbReference>
<protein>
    <submittedName>
        <fullName evidence="1">Uncharacterized protein</fullName>
    </submittedName>
</protein>
<keyword evidence="2" id="KW-1185">Reference proteome</keyword>
<dbReference type="RefSeq" id="XP_002488447.1">
    <property type="nucleotide sequence ID" value="XM_002488402.1"/>
</dbReference>
<dbReference type="EMBL" id="EQ962661">
    <property type="protein sequence ID" value="EED11691.1"/>
    <property type="molecule type" value="Genomic_DNA"/>
</dbReference>
<accession>B8MUM2</accession>
<dbReference type="VEuPathDB" id="FungiDB:TSTA_108760"/>
<dbReference type="GeneID" id="8103132"/>
<dbReference type="EMBL" id="EQ962661">
    <property type="protein sequence ID" value="EED11692.1"/>
    <property type="molecule type" value="Genomic_DNA"/>
</dbReference>
<proteinExistence type="predicted"/>
<gene>
    <name evidence="1" type="ORF">TSTA_108760</name>
</gene>
<organism evidence="1 2">
    <name type="scientific">Talaromyces stipitatus (strain ATCC 10500 / CBS 375.48 / QM 6759 / NRRL 1006)</name>
    <name type="common">Penicillium stipitatum</name>
    <dbReference type="NCBI Taxonomy" id="441959"/>
    <lineage>
        <taxon>Eukaryota</taxon>
        <taxon>Fungi</taxon>
        <taxon>Dikarya</taxon>
        <taxon>Ascomycota</taxon>
        <taxon>Pezizomycotina</taxon>
        <taxon>Eurotiomycetes</taxon>
        <taxon>Eurotiomycetidae</taxon>
        <taxon>Eurotiales</taxon>
        <taxon>Trichocomaceae</taxon>
        <taxon>Talaromyces</taxon>
        <taxon>Talaromyces sect. Talaromyces</taxon>
    </lineage>
</organism>
<reference evidence="2" key="2">
    <citation type="journal article" date="2015" name="Genome Announc.">
        <title>Genome sequence of the AIDS-associated pathogen Penicillium marneffei (ATCC18224) and its near taxonomic relative Talaromyces stipitatus (ATCC10500).</title>
        <authorList>
            <person name="Nierman W.C."/>
            <person name="Fedorova-Abrams N.D."/>
            <person name="Andrianopoulos A."/>
        </authorList>
    </citation>
    <scope>NUCLEOTIDE SEQUENCE [LARGE SCALE GENOMIC DNA]</scope>
    <source>
        <strain evidence="2">ATCC 10500 / CBS 375.48 / QM 6759 / NRRL 1006</strain>
    </source>
</reference>
<reference evidence="1" key="1">
    <citation type="submission" date="2007-10" db="EMBL/GenBank/DDBJ databases">
        <authorList>
            <person name="Zhao H."/>
            <person name="Waite J.H."/>
        </authorList>
    </citation>
    <scope>NUCLEOTIDE SEQUENCE</scope>
    <source>
        <strain evidence="1">ATCC 10500</strain>
    </source>
</reference>
<dbReference type="RefSeq" id="XP_002488448.1">
    <property type="nucleotide sequence ID" value="XM_002488403.1"/>
</dbReference>
<sequence>MSVVDVVSPRVIEQGQKAWSTVKEQCEKINKPATGQSIGHCTPTHDCKLAMDYAIEDAAMNDTVAKSTQRLLALLIYFPKGAVIGDSPTLVIPIHIEGTAKIGQINIDTNHYYEVRSRTILEVPEESKVSAIVLSW</sequence>
<evidence type="ECO:0000313" key="2">
    <source>
        <dbReference type="Proteomes" id="UP000001745"/>
    </source>
</evidence>
<dbReference type="eggNOG" id="ENOG502RPQB">
    <property type="taxonomic scope" value="Eukaryota"/>
</dbReference>
<dbReference type="AlphaFoldDB" id="B8MUM2"/>